<comment type="caution">
    <text evidence="1">The sequence shown here is derived from an EMBL/GenBank/DDBJ whole genome shotgun (WGS) entry which is preliminary data.</text>
</comment>
<evidence type="ECO:0000313" key="1">
    <source>
        <dbReference type="EMBL" id="KAK1131930.1"/>
    </source>
</evidence>
<dbReference type="GO" id="GO:0030136">
    <property type="term" value="C:clathrin-coated vesicle"/>
    <property type="evidence" value="ECO:0007669"/>
    <property type="project" value="TreeGrafter"/>
</dbReference>
<protein>
    <submittedName>
        <fullName evidence="1">Uncharacterized protein</fullName>
    </submittedName>
</protein>
<reference evidence="1" key="1">
    <citation type="submission" date="2021-10" db="EMBL/GenBank/DDBJ databases">
        <title>Melipona bicolor Genome sequencing and assembly.</title>
        <authorList>
            <person name="Araujo N.S."/>
            <person name="Arias M.C."/>
        </authorList>
    </citation>
    <scope>NUCLEOTIDE SEQUENCE</scope>
    <source>
        <strain evidence="1">USP_2M_L1-L4_2017</strain>
        <tissue evidence="1">Whole body</tissue>
    </source>
</reference>
<evidence type="ECO:0000313" key="2">
    <source>
        <dbReference type="Proteomes" id="UP001177670"/>
    </source>
</evidence>
<dbReference type="EMBL" id="JAHYIQ010000005">
    <property type="protein sequence ID" value="KAK1131930.1"/>
    <property type="molecule type" value="Genomic_DNA"/>
</dbReference>
<sequence>MDFWNFIRNIFGAQSSRNFNKGFNNYQNNDERDNIENSIWEIDINDNSSFFRERNHFDIFSDPLQITRYFESEIENMLNSIFGFDNGANDTGISAFSFAPPQRKTLRDNMLKPNNDQMGLQLDTDLDGRVTVDNFSNVWEECKKPKFEILRPTIIGRSVRKEYIRKPDGTIEQKQIIKDYEGNEETIVSHQIGDKIHTIITKIDKNGVETKTEDFSDISECDLLARKGKNNFLNIDLNFFPWENFFKFDP</sequence>
<organism evidence="1 2">
    <name type="scientific">Melipona bicolor</name>
    <dbReference type="NCBI Taxonomy" id="60889"/>
    <lineage>
        <taxon>Eukaryota</taxon>
        <taxon>Metazoa</taxon>
        <taxon>Ecdysozoa</taxon>
        <taxon>Arthropoda</taxon>
        <taxon>Hexapoda</taxon>
        <taxon>Insecta</taxon>
        <taxon>Pterygota</taxon>
        <taxon>Neoptera</taxon>
        <taxon>Endopterygota</taxon>
        <taxon>Hymenoptera</taxon>
        <taxon>Apocrita</taxon>
        <taxon>Aculeata</taxon>
        <taxon>Apoidea</taxon>
        <taxon>Anthophila</taxon>
        <taxon>Apidae</taxon>
        <taxon>Melipona</taxon>
    </lineage>
</organism>
<dbReference type="PANTHER" id="PTHR14938">
    <property type="entry name" value="HCLS1-ASSOCIATED PROTEIN X-1"/>
    <property type="match status" value="1"/>
</dbReference>
<proteinExistence type="predicted"/>
<accession>A0AA40G6A5</accession>
<dbReference type="GO" id="GO:0030833">
    <property type="term" value="P:regulation of actin filament polymerization"/>
    <property type="evidence" value="ECO:0007669"/>
    <property type="project" value="TreeGrafter"/>
</dbReference>
<dbReference type="GO" id="GO:0015629">
    <property type="term" value="C:actin cytoskeleton"/>
    <property type="evidence" value="ECO:0007669"/>
    <property type="project" value="TreeGrafter"/>
</dbReference>
<dbReference type="GO" id="GO:0016324">
    <property type="term" value="C:apical plasma membrane"/>
    <property type="evidence" value="ECO:0007669"/>
    <property type="project" value="TreeGrafter"/>
</dbReference>
<dbReference type="InterPro" id="IPR017248">
    <property type="entry name" value="HAX-1"/>
</dbReference>
<gene>
    <name evidence="1" type="ORF">K0M31_016073</name>
</gene>
<dbReference type="GO" id="GO:0043066">
    <property type="term" value="P:negative regulation of apoptotic process"/>
    <property type="evidence" value="ECO:0007669"/>
    <property type="project" value="InterPro"/>
</dbReference>
<dbReference type="GO" id="GO:0016529">
    <property type="term" value="C:sarcoplasmic reticulum"/>
    <property type="evidence" value="ECO:0007669"/>
    <property type="project" value="TreeGrafter"/>
</dbReference>
<dbReference type="Proteomes" id="UP001177670">
    <property type="component" value="Unassembled WGS sequence"/>
</dbReference>
<keyword evidence="2" id="KW-1185">Reference proteome</keyword>
<name>A0AA40G6A5_9HYME</name>
<dbReference type="AlphaFoldDB" id="A0AA40G6A5"/>
<dbReference type="GO" id="GO:0005739">
    <property type="term" value="C:mitochondrion"/>
    <property type="evidence" value="ECO:0007669"/>
    <property type="project" value="TreeGrafter"/>
</dbReference>
<dbReference type="PANTHER" id="PTHR14938:SF2">
    <property type="entry name" value="HCLS1-ASSOCIATED PROTEIN X-1"/>
    <property type="match status" value="1"/>
</dbReference>